<evidence type="ECO:0000259" key="6">
    <source>
        <dbReference type="SMART" id="SM00646"/>
    </source>
</evidence>
<feature type="domain" description="MurNAc-LAA" evidence="6">
    <location>
        <begin position="88"/>
        <end position="247"/>
    </location>
</feature>
<dbReference type="CDD" id="cd02696">
    <property type="entry name" value="MurNAc-LAA"/>
    <property type="match status" value="1"/>
</dbReference>
<reference evidence="7 8" key="1">
    <citation type="submission" date="2019-09" db="EMBL/GenBank/DDBJ databases">
        <title>Distinct polysaccharide growth profiles of human intestinal Prevotella copri isolates.</title>
        <authorList>
            <person name="Fehlner-Peach H."/>
            <person name="Magnabosco C."/>
            <person name="Raghavan V."/>
            <person name="Scher J.U."/>
            <person name="Tett A."/>
            <person name="Cox L.M."/>
            <person name="Gottsegen C."/>
            <person name="Watters A."/>
            <person name="Wiltshire- Gordon J.D."/>
            <person name="Segata N."/>
            <person name="Bonneau R."/>
            <person name="Littman D.R."/>
        </authorList>
    </citation>
    <scope>NUCLEOTIDE SEQUENCE [LARGE SCALE GENOMIC DNA]</scope>
    <source>
        <strain evidence="8">iA622</strain>
    </source>
</reference>
<dbReference type="PANTHER" id="PTHR30404:SF0">
    <property type="entry name" value="N-ACETYLMURAMOYL-L-ALANINE AMIDASE AMIC"/>
    <property type="match status" value="1"/>
</dbReference>
<evidence type="ECO:0000256" key="5">
    <source>
        <dbReference type="SAM" id="SignalP"/>
    </source>
</evidence>
<sequence>MYKKITLIWVVLWMLTMTSFAANRNFTLVIDAGHGGHDAGARGAISMEKNINLSVALQFGRYVEKYMPEVRVIYTRKTDKFVSLIERANIANRANADLFISVHTNALPAGKIARGFETYTLGMHRAKDNLDVAMRENSVISMEKDYKQTYQGFDPKSSESYIIFEFIQGKNMERSVELARMIQRKVCDNANRPDKGVHQAGFLVLRETSMPSCLIELGFITTPDEERILNNSDRVNEIAKSIYDGFAQYRNKYDKRVTVPYRPLQSGDVEELKEQESQHQVEPQRKNEAQKKVEVLKKTEALKRTEPQKKAEVQKRVVARKKPEPKDAPVFKLQIFVSDRILRKGDAHFKGETDYESFREGNLVKYTMGASSNYNEIYRLRKSLQEKFPEAFIIAFKNGQKYDVNQAIREFKQNKNR</sequence>
<feature type="region of interest" description="Disordered" evidence="4">
    <location>
        <begin position="267"/>
        <end position="289"/>
    </location>
</feature>
<accession>A0A6G1U1N9</accession>
<dbReference type="SMART" id="SM00646">
    <property type="entry name" value="Ami_3"/>
    <property type="match status" value="1"/>
</dbReference>
<dbReference type="SUPFAM" id="SSF53187">
    <property type="entry name" value="Zn-dependent exopeptidases"/>
    <property type="match status" value="1"/>
</dbReference>
<evidence type="ECO:0000256" key="3">
    <source>
        <dbReference type="ARBA" id="ARBA00022801"/>
    </source>
</evidence>
<dbReference type="InterPro" id="IPR002508">
    <property type="entry name" value="MurNAc-LAA_cat"/>
</dbReference>
<dbReference type="FunFam" id="3.40.630.40:FF:000005">
    <property type="entry name" value="N-acetylmuramoyl-L-alanine amidase (AmiA)"/>
    <property type="match status" value="1"/>
</dbReference>
<dbReference type="Pfam" id="PF01520">
    <property type="entry name" value="Amidase_3"/>
    <property type="match status" value="1"/>
</dbReference>
<dbReference type="OrthoDB" id="9806267at2"/>
<dbReference type="GO" id="GO:0009253">
    <property type="term" value="P:peptidoglycan catabolic process"/>
    <property type="evidence" value="ECO:0007669"/>
    <property type="project" value="InterPro"/>
</dbReference>
<comment type="catalytic activity">
    <reaction evidence="1">
        <text>Hydrolyzes the link between N-acetylmuramoyl residues and L-amino acid residues in certain cell-wall glycopeptides.</text>
        <dbReference type="EC" id="3.5.1.28"/>
    </reaction>
</comment>
<keyword evidence="5" id="KW-0732">Signal</keyword>
<feature type="chain" id="PRO_5026316940" description="N-acetylmuramoyl-L-alanine amidase" evidence="5">
    <location>
        <begin position="22"/>
        <end position="417"/>
    </location>
</feature>
<comment type="caution">
    <text evidence="7">The sequence shown here is derived from an EMBL/GenBank/DDBJ whole genome shotgun (WGS) entry which is preliminary data.</text>
</comment>
<evidence type="ECO:0000256" key="2">
    <source>
        <dbReference type="ARBA" id="ARBA00011901"/>
    </source>
</evidence>
<gene>
    <name evidence="7" type="ORF">F7D73_10275</name>
</gene>
<dbReference type="PANTHER" id="PTHR30404">
    <property type="entry name" value="N-ACETYLMURAMOYL-L-ALANINE AMIDASE"/>
    <property type="match status" value="1"/>
</dbReference>
<dbReference type="GO" id="GO:0030288">
    <property type="term" value="C:outer membrane-bounded periplasmic space"/>
    <property type="evidence" value="ECO:0007669"/>
    <property type="project" value="TreeGrafter"/>
</dbReference>
<dbReference type="GO" id="GO:0008745">
    <property type="term" value="F:N-acetylmuramoyl-L-alanine amidase activity"/>
    <property type="evidence" value="ECO:0007669"/>
    <property type="project" value="UniProtKB-EC"/>
</dbReference>
<dbReference type="AlphaFoldDB" id="A0A6G1U1N9"/>
<dbReference type="Gene3D" id="3.40.630.40">
    <property type="entry name" value="Zn-dependent exopeptidases"/>
    <property type="match status" value="1"/>
</dbReference>
<dbReference type="RefSeq" id="WP_153124431.1">
    <property type="nucleotide sequence ID" value="NZ_JAHOEO010000029.1"/>
</dbReference>
<proteinExistence type="predicted"/>
<dbReference type="EC" id="3.5.1.28" evidence="2"/>
<name>A0A6G1U1N9_9BACT</name>
<organism evidence="7 8">
    <name type="scientific">Segatella copri</name>
    <dbReference type="NCBI Taxonomy" id="165179"/>
    <lineage>
        <taxon>Bacteria</taxon>
        <taxon>Pseudomonadati</taxon>
        <taxon>Bacteroidota</taxon>
        <taxon>Bacteroidia</taxon>
        <taxon>Bacteroidales</taxon>
        <taxon>Prevotellaceae</taxon>
        <taxon>Segatella</taxon>
    </lineage>
</organism>
<protein>
    <recommendedName>
        <fullName evidence="2">N-acetylmuramoyl-L-alanine amidase</fullName>
        <ecNumber evidence="2">3.5.1.28</ecNumber>
    </recommendedName>
</protein>
<feature type="compositionally biased region" description="Basic and acidic residues" evidence="4">
    <location>
        <begin position="270"/>
        <end position="289"/>
    </location>
</feature>
<evidence type="ECO:0000313" key="7">
    <source>
        <dbReference type="EMBL" id="MQN81326.1"/>
    </source>
</evidence>
<evidence type="ECO:0000256" key="1">
    <source>
        <dbReference type="ARBA" id="ARBA00001561"/>
    </source>
</evidence>
<dbReference type="InterPro" id="IPR050695">
    <property type="entry name" value="N-acetylmuramoyl_amidase_3"/>
</dbReference>
<dbReference type="EMBL" id="VZCB01000079">
    <property type="protein sequence ID" value="MQN81326.1"/>
    <property type="molecule type" value="Genomic_DNA"/>
</dbReference>
<evidence type="ECO:0000313" key="8">
    <source>
        <dbReference type="Proteomes" id="UP000480425"/>
    </source>
</evidence>
<keyword evidence="3" id="KW-0378">Hydrolase</keyword>
<feature type="signal peptide" evidence="5">
    <location>
        <begin position="1"/>
        <end position="21"/>
    </location>
</feature>
<evidence type="ECO:0000256" key="4">
    <source>
        <dbReference type="SAM" id="MobiDB-lite"/>
    </source>
</evidence>
<dbReference type="Proteomes" id="UP000480425">
    <property type="component" value="Unassembled WGS sequence"/>
</dbReference>